<dbReference type="EMBL" id="LDJG01000004">
    <property type="protein sequence ID" value="KRG59958.1"/>
    <property type="molecule type" value="Genomic_DNA"/>
</dbReference>
<keyword evidence="3" id="KW-1185">Reference proteome</keyword>
<feature type="transmembrane region" description="Helical" evidence="1">
    <location>
        <begin position="40"/>
        <end position="58"/>
    </location>
</feature>
<evidence type="ECO:0000313" key="3">
    <source>
        <dbReference type="Proteomes" id="UP000050902"/>
    </source>
</evidence>
<dbReference type="Proteomes" id="UP000050902">
    <property type="component" value="Unassembled WGS sequence"/>
</dbReference>
<evidence type="ECO:0000256" key="1">
    <source>
        <dbReference type="SAM" id="Phobius"/>
    </source>
</evidence>
<sequence length="64" mass="6663">MAVAVALWIACFVVFSDSCLGLRGAAPVGRSLFDYPQSLLIAATAFRGLAALVATFMAKRGSLV</sequence>
<organism evidence="2 3">
    <name type="scientific">Stenotrophomonas nitritireducens</name>
    <dbReference type="NCBI Taxonomy" id="83617"/>
    <lineage>
        <taxon>Bacteria</taxon>
        <taxon>Pseudomonadati</taxon>
        <taxon>Pseudomonadota</taxon>
        <taxon>Gammaproteobacteria</taxon>
        <taxon>Lysobacterales</taxon>
        <taxon>Lysobacteraceae</taxon>
        <taxon>Stenotrophomonas</taxon>
    </lineage>
</organism>
<proteinExistence type="predicted"/>
<accession>A0ABR5NNG1</accession>
<reference evidence="2 3" key="1">
    <citation type="submission" date="2015-05" db="EMBL/GenBank/DDBJ databases">
        <title>Genome sequencing and analysis of members of genus Stenotrophomonas.</title>
        <authorList>
            <person name="Patil P.P."/>
            <person name="Midha S."/>
            <person name="Patil P.B."/>
        </authorList>
    </citation>
    <scope>NUCLEOTIDE SEQUENCE [LARGE SCALE GENOMIC DNA]</scope>
    <source>
        <strain evidence="2 3">DSM 12575</strain>
    </source>
</reference>
<keyword evidence="1" id="KW-0472">Membrane</keyword>
<comment type="caution">
    <text evidence="2">The sequence shown here is derived from an EMBL/GenBank/DDBJ whole genome shotgun (WGS) entry which is preliminary data.</text>
</comment>
<dbReference type="RefSeq" id="WP_055764400.1">
    <property type="nucleotide sequence ID" value="NZ_LDJG01000004.1"/>
</dbReference>
<evidence type="ECO:0000313" key="2">
    <source>
        <dbReference type="EMBL" id="KRG59958.1"/>
    </source>
</evidence>
<protein>
    <submittedName>
        <fullName evidence="2">Uncharacterized protein</fullName>
    </submittedName>
</protein>
<gene>
    <name evidence="2" type="ORF">ABB22_03690</name>
</gene>
<keyword evidence="1" id="KW-0812">Transmembrane</keyword>
<name>A0ABR5NNG1_9GAMM</name>
<keyword evidence="1" id="KW-1133">Transmembrane helix</keyword>